<proteinExistence type="predicted"/>
<organism evidence="1 2">
    <name type="scientific">Mycena citricolor</name>
    <dbReference type="NCBI Taxonomy" id="2018698"/>
    <lineage>
        <taxon>Eukaryota</taxon>
        <taxon>Fungi</taxon>
        <taxon>Dikarya</taxon>
        <taxon>Basidiomycota</taxon>
        <taxon>Agaricomycotina</taxon>
        <taxon>Agaricomycetes</taxon>
        <taxon>Agaricomycetidae</taxon>
        <taxon>Agaricales</taxon>
        <taxon>Marasmiineae</taxon>
        <taxon>Mycenaceae</taxon>
        <taxon>Mycena</taxon>
    </lineage>
</organism>
<feature type="non-terminal residue" evidence="1">
    <location>
        <position position="76"/>
    </location>
</feature>
<dbReference type="Proteomes" id="UP001295794">
    <property type="component" value="Unassembled WGS sequence"/>
</dbReference>
<accession>A0AAD2JXT4</accession>
<comment type="caution">
    <text evidence="1">The sequence shown here is derived from an EMBL/GenBank/DDBJ whole genome shotgun (WGS) entry which is preliminary data.</text>
</comment>
<evidence type="ECO:0000313" key="2">
    <source>
        <dbReference type="Proteomes" id="UP001295794"/>
    </source>
</evidence>
<feature type="non-terminal residue" evidence="1">
    <location>
        <position position="1"/>
    </location>
</feature>
<protein>
    <submittedName>
        <fullName evidence="1">Uncharacterized protein</fullName>
    </submittedName>
</protein>
<dbReference type="AlphaFoldDB" id="A0AAD2JXT4"/>
<name>A0AAD2JXT4_9AGAR</name>
<evidence type="ECO:0000313" key="1">
    <source>
        <dbReference type="EMBL" id="CAK5267880.1"/>
    </source>
</evidence>
<keyword evidence="2" id="KW-1185">Reference proteome</keyword>
<dbReference type="EMBL" id="CAVNYO010000136">
    <property type="protein sequence ID" value="CAK5267880.1"/>
    <property type="molecule type" value="Genomic_DNA"/>
</dbReference>
<gene>
    <name evidence="1" type="ORF">MYCIT1_LOCUS10765</name>
</gene>
<reference evidence="1" key="1">
    <citation type="submission" date="2023-11" db="EMBL/GenBank/DDBJ databases">
        <authorList>
            <person name="De Vega J J."/>
            <person name="De Vega J J."/>
        </authorList>
    </citation>
    <scope>NUCLEOTIDE SEQUENCE</scope>
</reference>
<sequence>ELLPAAEFAYNNHVHSSTQQVPFMTDTGRLPRMGFEPNGLYSAVSESANKFRDRIASGVAEAKSALVKAKEEYKQY</sequence>